<evidence type="ECO:0000256" key="5">
    <source>
        <dbReference type="ARBA" id="ARBA00022927"/>
    </source>
</evidence>
<feature type="compositionally biased region" description="Low complexity" evidence="9">
    <location>
        <begin position="427"/>
        <end position="439"/>
    </location>
</feature>
<evidence type="ECO:0000256" key="1">
    <source>
        <dbReference type="ARBA" id="ARBA00004170"/>
    </source>
</evidence>
<dbReference type="SUPFAM" id="SSF48452">
    <property type="entry name" value="TPR-like"/>
    <property type="match status" value="1"/>
</dbReference>
<dbReference type="eggNOG" id="ENOG502S769">
    <property type="taxonomic scope" value="Eukaryota"/>
</dbReference>
<evidence type="ECO:0000256" key="6">
    <source>
        <dbReference type="ARBA" id="ARBA00023136"/>
    </source>
</evidence>
<dbReference type="Gene3D" id="1.25.40.10">
    <property type="entry name" value="Tetratricopeptide repeat domain"/>
    <property type="match status" value="1"/>
</dbReference>
<name>D8LCZ2_ECTSI</name>
<feature type="region of interest" description="Disordered" evidence="9">
    <location>
        <begin position="1"/>
        <end position="59"/>
    </location>
</feature>
<keyword evidence="3" id="KW-0813">Transport</keyword>
<dbReference type="GO" id="GO:0019905">
    <property type="term" value="F:syntaxin binding"/>
    <property type="evidence" value="ECO:0007669"/>
    <property type="project" value="TreeGrafter"/>
</dbReference>
<keyword evidence="5" id="KW-0653">Protein transport</keyword>
<dbReference type="EMBL" id="FN647812">
    <property type="protein sequence ID" value="CBN78359.1"/>
    <property type="molecule type" value="Genomic_DNA"/>
</dbReference>
<evidence type="ECO:0000256" key="4">
    <source>
        <dbReference type="ARBA" id="ARBA00022892"/>
    </source>
</evidence>
<dbReference type="GO" id="GO:0005774">
    <property type="term" value="C:vacuolar membrane"/>
    <property type="evidence" value="ECO:0007669"/>
    <property type="project" value="TreeGrafter"/>
</dbReference>
<dbReference type="InParanoid" id="D8LCZ2"/>
<dbReference type="GO" id="GO:0006886">
    <property type="term" value="P:intracellular protein transport"/>
    <property type="evidence" value="ECO:0007669"/>
    <property type="project" value="InterPro"/>
</dbReference>
<organism evidence="10 11">
    <name type="scientific">Ectocarpus siliculosus</name>
    <name type="common">Brown alga</name>
    <name type="synonym">Conferva siliculosa</name>
    <dbReference type="NCBI Taxonomy" id="2880"/>
    <lineage>
        <taxon>Eukaryota</taxon>
        <taxon>Sar</taxon>
        <taxon>Stramenopiles</taxon>
        <taxon>Ochrophyta</taxon>
        <taxon>PX clade</taxon>
        <taxon>Phaeophyceae</taxon>
        <taxon>Ectocarpales</taxon>
        <taxon>Ectocarpaceae</taxon>
        <taxon>Ectocarpus</taxon>
    </lineage>
</organism>
<keyword evidence="6" id="KW-0472">Membrane</keyword>
<protein>
    <recommendedName>
        <fullName evidence="7">Gamma-soluble NSF attachment protein</fullName>
    </recommendedName>
    <alternativeName>
        <fullName evidence="8">N-ethylmaleimide-sensitive factor attachment protein gamma</fullName>
    </alternativeName>
</protein>
<evidence type="ECO:0000313" key="10">
    <source>
        <dbReference type="EMBL" id="CBN78359.1"/>
    </source>
</evidence>
<feature type="region of interest" description="Disordered" evidence="9">
    <location>
        <begin position="347"/>
        <end position="594"/>
    </location>
</feature>
<evidence type="ECO:0000256" key="7">
    <source>
        <dbReference type="ARBA" id="ARBA00040047"/>
    </source>
</evidence>
<feature type="compositionally biased region" description="Acidic residues" evidence="9">
    <location>
        <begin position="580"/>
        <end position="594"/>
    </location>
</feature>
<dbReference type="PANTHER" id="PTHR13768:SF2">
    <property type="entry name" value="GAMMA-SOLUBLE NSF ATTACHMENT PROTEIN"/>
    <property type="match status" value="1"/>
</dbReference>
<dbReference type="InterPro" id="IPR011990">
    <property type="entry name" value="TPR-like_helical_dom_sf"/>
</dbReference>
<dbReference type="Proteomes" id="UP000002630">
    <property type="component" value="Linkage Group LG02"/>
</dbReference>
<dbReference type="OMA" id="HKCAEAA"/>
<reference evidence="10 11" key="1">
    <citation type="journal article" date="2010" name="Nature">
        <title>The Ectocarpus genome and the independent evolution of multicellularity in brown algae.</title>
        <authorList>
            <person name="Cock J.M."/>
            <person name="Sterck L."/>
            <person name="Rouze P."/>
            <person name="Scornet D."/>
            <person name="Allen A.E."/>
            <person name="Amoutzias G."/>
            <person name="Anthouard V."/>
            <person name="Artiguenave F."/>
            <person name="Aury J.M."/>
            <person name="Badger J.H."/>
            <person name="Beszteri B."/>
            <person name="Billiau K."/>
            <person name="Bonnet E."/>
            <person name="Bothwell J.H."/>
            <person name="Bowler C."/>
            <person name="Boyen C."/>
            <person name="Brownlee C."/>
            <person name="Carrano C.J."/>
            <person name="Charrier B."/>
            <person name="Cho G.Y."/>
            <person name="Coelho S.M."/>
            <person name="Collen J."/>
            <person name="Corre E."/>
            <person name="Da Silva C."/>
            <person name="Delage L."/>
            <person name="Delaroque N."/>
            <person name="Dittami S.M."/>
            <person name="Doulbeau S."/>
            <person name="Elias M."/>
            <person name="Farnham G."/>
            <person name="Gachon C.M."/>
            <person name="Gschloessl B."/>
            <person name="Heesch S."/>
            <person name="Jabbari K."/>
            <person name="Jubin C."/>
            <person name="Kawai H."/>
            <person name="Kimura K."/>
            <person name="Kloareg B."/>
            <person name="Kupper F.C."/>
            <person name="Lang D."/>
            <person name="Le Bail A."/>
            <person name="Leblanc C."/>
            <person name="Lerouge P."/>
            <person name="Lohr M."/>
            <person name="Lopez P.J."/>
            <person name="Martens C."/>
            <person name="Maumus F."/>
            <person name="Michel G."/>
            <person name="Miranda-Saavedra D."/>
            <person name="Morales J."/>
            <person name="Moreau H."/>
            <person name="Motomura T."/>
            <person name="Nagasato C."/>
            <person name="Napoli C.A."/>
            <person name="Nelson D.R."/>
            <person name="Nyvall-Collen P."/>
            <person name="Peters A.F."/>
            <person name="Pommier C."/>
            <person name="Potin P."/>
            <person name="Poulain J."/>
            <person name="Quesneville H."/>
            <person name="Read B."/>
            <person name="Rensing S.A."/>
            <person name="Ritter A."/>
            <person name="Rousvoal S."/>
            <person name="Samanta M."/>
            <person name="Samson G."/>
            <person name="Schroeder D.C."/>
            <person name="Segurens B."/>
            <person name="Strittmatter M."/>
            <person name="Tonon T."/>
            <person name="Tregear J.W."/>
            <person name="Valentin K."/>
            <person name="von Dassow P."/>
            <person name="Yamagishi T."/>
            <person name="Van de Peer Y."/>
            <person name="Wincker P."/>
        </authorList>
    </citation>
    <scope>NUCLEOTIDE SEQUENCE [LARGE SCALE GENOMIC DNA]</scope>
    <source>
        <strain evidence="11">Ec32 / CCAP1310/4</strain>
    </source>
</reference>
<gene>
    <name evidence="10" type="ORF">Esi_0112_0030</name>
</gene>
<evidence type="ECO:0000313" key="11">
    <source>
        <dbReference type="Proteomes" id="UP000002630"/>
    </source>
</evidence>
<accession>D8LCZ2</accession>
<comment type="similarity">
    <text evidence="2">Belongs to the SNAP family.</text>
</comment>
<sequence length="594" mass="61705">MADKKSLFAGRTGDKTAKLSSAPKKRSGNVMPAASGSGEEKAPPSFGKSGFGKGVAATQQRRDVQVKEAEEYLKQANKMLTKTLTRWNPDFFSAAPLFEKAGACYRAAGEDGKATAMFMQAGDCQCHDSVMAHASAAKDFREAALITERQGRREEAAAFYMRCAEAWMHADEPGRAAEYFGRSAKLVKDSDEDAAAERFVTASKVMVPNGSDSRSNFTRVVGSVEVLVQAIIFLASTNRLEQSMEVLSRYVIILEAEGMEHSLGRMYLTYCILALALGDYVRADMAFRNVHLQSTAYLRSEECRVEEELLIAFKDSRPDLLMEAQKDRTLHRLETAIVRIAKSLRVPGDEDDEDEDIIPARETPSGTIGAAQARAQALKEKYGGGGATPAAARTAASPPLGGGGGGGDDGGSGGAASVPPVPPPRPAVASPSSGAPGPANSKGTSEQAWRTESDGAGKASPQASDEDSARGALFGGGPRKAKPSPPTASPAADTAAASSPVAAAAGSAWPSGAPKACPIIPETSADGPGDAEVDLGLGDLEASLGTGGGGGDDDLEAMIEAARREAEGLALGGEGGGAAEESDEEEEEDDIDLT</sequence>
<evidence type="ECO:0000256" key="3">
    <source>
        <dbReference type="ARBA" id="ARBA00022448"/>
    </source>
</evidence>
<feature type="compositionally biased region" description="Low complexity" evidence="9">
    <location>
        <begin position="489"/>
        <end position="516"/>
    </location>
</feature>
<feature type="compositionally biased region" description="Low complexity" evidence="9">
    <location>
        <begin position="388"/>
        <end position="399"/>
    </location>
</feature>
<comment type="subcellular location">
    <subcellularLocation>
        <location evidence="1">Membrane</location>
        <topology evidence="1">Peripheral membrane protein</topology>
    </subcellularLocation>
</comment>
<feature type="compositionally biased region" description="Gly residues" evidence="9">
    <location>
        <begin position="400"/>
        <end position="414"/>
    </location>
</feature>
<dbReference type="AlphaFoldDB" id="D8LCZ2"/>
<keyword evidence="4" id="KW-0931">ER-Golgi transport</keyword>
<dbReference type="EMBL" id="FN649727">
    <property type="protein sequence ID" value="CBN78359.1"/>
    <property type="molecule type" value="Genomic_DNA"/>
</dbReference>
<dbReference type="PANTHER" id="PTHR13768">
    <property type="entry name" value="SOLUBLE NSF ATTACHMENT PROTEIN SNAP"/>
    <property type="match status" value="1"/>
</dbReference>
<feature type="compositionally biased region" description="Basic and acidic residues" evidence="9">
    <location>
        <begin position="1"/>
        <end position="17"/>
    </location>
</feature>
<dbReference type="OrthoDB" id="9984275at2759"/>
<keyword evidence="11" id="KW-1185">Reference proteome</keyword>
<dbReference type="GO" id="GO:0016192">
    <property type="term" value="P:vesicle-mediated transport"/>
    <property type="evidence" value="ECO:0007669"/>
    <property type="project" value="UniProtKB-KW"/>
</dbReference>
<evidence type="ECO:0000256" key="8">
    <source>
        <dbReference type="ARBA" id="ARBA00042485"/>
    </source>
</evidence>
<dbReference type="Pfam" id="PF14938">
    <property type="entry name" value="SNAP"/>
    <property type="match status" value="1"/>
</dbReference>
<dbReference type="InterPro" id="IPR000744">
    <property type="entry name" value="NSF_attach"/>
</dbReference>
<dbReference type="GO" id="GO:0031201">
    <property type="term" value="C:SNARE complex"/>
    <property type="evidence" value="ECO:0007669"/>
    <property type="project" value="TreeGrafter"/>
</dbReference>
<dbReference type="STRING" id="2880.D8LCZ2"/>
<proteinExistence type="inferred from homology"/>
<dbReference type="GO" id="GO:0005483">
    <property type="term" value="F:soluble NSF attachment protein activity"/>
    <property type="evidence" value="ECO:0007669"/>
    <property type="project" value="TreeGrafter"/>
</dbReference>
<evidence type="ECO:0000256" key="9">
    <source>
        <dbReference type="SAM" id="MobiDB-lite"/>
    </source>
</evidence>
<evidence type="ECO:0000256" key="2">
    <source>
        <dbReference type="ARBA" id="ARBA00010050"/>
    </source>
</evidence>